<evidence type="ECO:0000313" key="1">
    <source>
        <dbReference type="EMBL" id="WIF99529.1"/>
    </source>
</evidence>
<name>A0ABY8V199_9BACI</name>
<gene>
    <name evidence="1" type="ORF">QNI29_07690</name>
</gene>
<dbReference type="EMBL" id="CP126446">
    <property type="protein sequence ID" value="WIF99529.1"/>
    <property type="molecule type" value="Genomic_DNA"/>
</dbReference>
<dbReference type="PIRSF" id="PIRSF012608">
    <property type="entry name" value="UCP012608"/>
    <property type="match status" value="1"/>
</dbReference>
<protein>
    <submittedName>
        <fullName evidence="1">DUF2332 domain-containing protein</fullName>
    </submittedName>
</protein>
<sequence>MNQLATRFTEFADQECDGSSPLYAHLARKIAEDEDLLDLATHANVGQPVPNLLFGAVHYLLLNEEGKALQSFYPSIADEPEPVEEVYPVFRAFCMDYREALIDLLQEKRVQTNEVRRCAYLYPVFCEIYKRTATPLSLIEIGTSAGLQLLFDQYAYSYGEDEWVGNEEARLYLSAKVRHGNKPALLKSSPPVHARVGLDVHISDITNEEERLWLKALIWPEHHERRQQFEQAARELIKSPPPLVEGDGITLLQEQANLTPSNTTLCIFHTHVANQLPETKKRELLKHVRAIGEKRDVFHIYNNMNDRRLHIDSIIGGVETHEVVGETDGHGRWFDWELNG</sequence>
<proteinExistence type="predicted"/>
<evidence type="ECO:0000313" key="2">
    <source>
        <dbReference type="Proteomes" id="UP001236652"/>
    </source>
</evidence>
<dbReference type="RefSeq" id="WP_231415795.1">
    <property type="nucleotide sequence ID" value="NZ_CP126446.1"/>
</dbReference>
<organism evidence="1 2">
    <name type="scientific">Pontibacillus chungwhensis</name>
    <dbReference type="NCBI Taxonomy" id="265426"/>
    <lineage>
        <taxon>Bacteria</taxon>
        <taxon>Bacillati</taxon>
        <taxon>Bacillota</taxon>
        <taxon>Bacilli</taxon>
        <taxon>Bacillales</taxon>
        <taxon>Bacillaceae</taxon>
        <taxon>Pontibacillus</taxon>
    </lineage>
</organism>
<dbReference type="InterPro" id="IPR011200">
    <property type="entry name" value="UCP012608"/>
</dbReference>
<accession>A0ABY8V199</accession>
<keyword evidence="2" id="KW-1185">Reference proteome</keyword>
<reference evidence="1 2" key="1">
    <citation type="submission" date="2023-05" db="EMBL/GenBank/DDBJ databases">
        <title>Comparative genomics reveals the evidence of polycyclic aromatic hydrocarbons degradation in moderately halophilic genus Pontibacillus.</title>
        <authorList>
            <person name="Yang H."/>
            <person name="Qian Z."/>
        </authorList>
    </citation>
    <scope>NUCLEOTIDE SEQUENCE [LARGE SCALE GENOMIC DNA]</scope>
    <source>
        <strain evidence="2">HN14</strain>
    </source>
</reference>
<dbReference type="Proteomes" id="UP001236652">
    <property type="component" value="Chromosome"/>
</dbReference>
<dbReference type="Pfam" id="PF10094">
    <property type="entry name" value="DUF2332"/>
    <property type="match status" value="1"/>
</dbReference>